<comment type="catalytic activity">
    <reaction evidence="1">
        <text>S-ubiquitinyl-[E2 ubiquitin-conjugating enzyme]-L-cysteine + [acceptor protein]-L-lysine = [E2 ubiquitin-conjugating enzyme]-L-cysteine + N(6)-ubiquitinyl-[acceptor protein]-L-lysine.</text>
        <dbReference type="EC" id="2.3.2.27"/>
    </reaction>
</comment>
<dbReference type="EMBL" id="JAACNH010001170">
    <property type="protein sequence ID" value="KAG8430294.1"/>
    <property type="molecule type" value="Genomic_DNA"/>
</dbReference>
<comment type="subcellular location">
    <subcellularLocation>
        <location evidence="2">Nucleus</location>
    </subcellularLocation>
</comment>
<evidence type="ECO:0000256" key="6">
    <source>
        <dbReference type="ARBA" id="ARBA00022786"/>
    </source>
</evidence>
<evidence type="ECO:0000313" key="10">
    <source>
        <dbReference type="Proteomes" id="UP000812440"/>
    </source>
</evidence>
<keyword evidence="6" id="KW-0833">Ubl conjugation pathway</keyword>
<evidence type="ECO:0000256" key="3">
    <source>
        <dbReference type="ARBA" id="ARBA00012483"/>
    </source>
</evidence>
<dbReference type="PANTHER" id="PTHR23328">
    <property type="entry name" value="RING-TYPE DOMAIN-CONTAINING PROTEIN"/>
    <property type="match status" value="1"/>
</dbReference>
<feature type="compositionally biased region" description="Polar residues" evidence="8">
    <location>
        <begin position="156"/>
        <end position="166"/>
    </location>
</feature>
<comment type="caution">
    <text evidence="9">The sequence shown here is derived from an EMBL/GenBank/DDBJ whole genome shotgun (WGS) entry which is preliminary data.</text>
</comment>
<feature type="region of interest" description="Disordered" evidence="8">
    <location>
        <begin position="141"/>
        <end position="169"/>
    </location>
</feature>
<keyword evidence="4" id="KW-0808">Transferase</keyword>
<dbReference type="AlphaFoldDB" id="A0A8T2IGI7"/>
<dbReference type="OrthoDB" id="8959987at2759"/>
<dbReference type="GO" id="GO:0005634">
    <property type="term" value="C:nucleus"/>
    <property type="evidence" value="ECO:0007669"/>
    <property type="project" value="UniProtKB-SubCell"/>
</dbReference>
<evidence type="ECO:0000313" key="9">
    <source>
        <dbReference type="EMBL" id="KAG8430294.1"/>
    </source>
</evidence>
<evidence type="ECO:0000256" key="1">
    <source>
        <dbReference type="ARBA" id="ARBA00000900"/>
    </source>
</evidence>
<keyword evidence="10" id="KW-1185">Reference proteome</keyword>
<proteinExistence type="predicted"/>
<keyword evidence="7" id="KW-0539">Nucleus</keyword>
<dbReference type="EC" id="2.3.2.27" evidence="3"/>
<dbReference type="GO" id="GO:0031491">
    <property type="term" value="F:nucleosome binding"/>
    <property type="evidence" value="ECO:0007669"/>
    <property type="project" value="TreeGrafter"/>
</dbReference>
<gene>
    <name evidence="9" type="ORF">GDO86_018040</name>
</gene>
<protein>
    <recommendedName>
        <fullName evidence="3">RING-type E3 ubiquitin transferase</fullName>
        <ecNumber evidence="3">2.3.2.27</ecNumber>
    </recommendedName>
</protein>
<evidence type="ECO:0000256" key="5">
    <source>
        <dbReference type="ARBA" id="ARBA00022763"/>
    </source>
</evidence>
<evidence type="ECO:0000256" key="8">
    <source>
        <dbReference type="SAM" id="MobiDB-lite"/>
    </source>
</evidence>
<dbReference type="PANTHER" id="PTHR23328:SF2">
    <property type="entry name" value="E3 UBIQUITIN-PROTEIN LIGASE RNF169"/>
    <property type="match status" value="1"/>
</dbReference>
<accession>A0A8T2IGI7</accession>
<reference evidence="9" key="1">
    <citation type="thesis" date="2020" institute="ProQuest LLC" country="789 East Eisenhower Parkway, Ann Arbor, MI, USA">
        <title>Comparative Genomics and Chromosome Evolution.</title>
        <authorList>
            <person name="Mudd A.B."/>
        </authorList>
    </citation>
    <scope>NUCLEOTIDE SEQUENCE</scope>
    <source>
        <strain evidence="9">Female2</strain>
        <tissue evidence="9">Blood</tissue>
    </source>
</reference>
<keyword evidence="5" id="KW-0227">DNA damage</keyword>
<dbReference type="GO" id="GO:0061630">
    <property type="term" value="F:ubiquitin protein ligase activity"/>
    <property type="evidence" value="ECO:0007669"/>
    <property type="project" value="UniProtKB-EC"/>
</dbReference>
<dbReference type="GO" id="GO:0006302">
    <property type="term" value="P:double-strand break repair"/>
    <property type="evidence" value="ECO:0007669"/>
    <property type="project" value="TreeGrafter"/>
</dbReference>
<organism evidence="9 10">
    <name type="scientific">Hymenochirus boettgeri</name>
    <name type="common">Congo dwarf clawed frog</name>
    <dbReference type="NCBI Taxonomy" id="247094"/>
    <lineage>
        <taxon>Eukaryota</taxon>
        <taxon>Metazoa</taxon>
        <taxon>Chordata</taxon>
        <taxon>Craniata</taxon>
        <taxon>Vertebrata</taxon>
        <taxon>Euteleostomi</taxon>
        <taxon>Amphibia</taxon>
        <taxon>Batrachia</taxon>
        <taxon>Anura</taxon>
        <taxon>Pipoidea</taxon>
        <taxon>Pipidae</taxon>
        <taxon>Pipinae</taxon>
        <taxon>Hymenochirus</taxon>
    </lineage>
</organism>
<sequence>MDYLILQVSIGGCPSSAIVGVLLSTENSRSFSAPVLTADKRLPINPFTSFAPLHKPERSISPESNDSISEELNHFKPIVCSPCTPPKRLPDGRVQSPVIIKSTPRNLRKNLQKPTTYEASPVILKKWEQVFRDRQMKRTLSKGTLTSTAEGEEDGSTQNNRVSSCREQLETKKGVNVRDTSLGELVPSSSTGEGFLLHCKVRSRTLASSDGLSGADLLSETAGEGVNPSLLGDSKPIEAEKGKAIAKWKCLRVTPIKGPSKCSHKNNHQSVRSQNGTCFTAAKNVSPDYPQRRGQKRRCKTKHLEQNGSLKRLRMSCRGSCVQGFGLLWTDREKRLNQEESDKKLALKLQRMFDKETRRVKRCKGSREYSLRSKSTAGAN</sequence>
<evidence type="ECO:0000256" key="4">
    <source>
        <dbReference type="ARBA" id="ARBA00022679"/>
    </source>
</evidence>
<dbReference type="InterPro" id="IPR051657">
    <property type="entry name" value="RNF168/RNF169_E3_ubiq-ligase"/>
</dbReference>
<evidence type="ECO:0000256" key="7">
    <source>
        <dbReference type="ARBA" id="ARBA00023242"/>
    </source>
</evidence>
<dbReference type="GO" id="GO:0035861">
    <property type="term" value="C:site of double-strand break"/>
    <property type="evidence" value="ECO:0007669"/>
    <property type="project" value="TreeGrafter"/>
</dbReference>
<evidence type="ECO:0000256" key="2">
    <source>
        <dbReference type="ARBA" id="ARBA00004123"/>
    </source>
</evidence>
<dbReference type="Proteomes" id="UP000812440">
    <property type="component" value="Unassembled WGS sequence"/>
</dbReference>
<name>A0A8T2IGI7_9PIPI</name>